<accession>A0A6I4YMS0</accession>
<dbReference type="Proteomes" id="UP000430519">
    <property type="component" value="Unassembled WGS sequence"/>
</dbReference>
<organism evidence="2 3">
    <name type="scientific">Deinococcus xianganensis</name>
    <dbReference type="NCBI Taxonomy" id="1507289"/>
    <lineage>
        <taxon>Bacteria</taxon>
        <taxon>Thermotogati</taxon>
        <taxon>Deinococcota</taxon>
        <taxon>Deinococci</taxon>
        <taxon>Deinococcales</taxon>
        <taxon>Deinococcaceae</taxon>
        <taxon>Deinococcus</taxon>
    </lineage>
</organism>
<dbReference type="EMBL" id="WVHK01000040">
    <property type="protein sequence ID" value="MXV20287.1"/>
    <property type="molecule type" value="Genomic_DNA"/>
</dbReference>
<reference evidence="2 3" key="1">
    <citation type="submission" date="2019-11" db="EMBL/GenBank/DDBJ databases">
        <title>Genome sequence of Deinococcus xianganensis Y35, AI-2 producing algicidal bacterium, isolated from lake water.</title>
        <authorList>
            <person name="Li Y."/>
        </authorList>
    </citation>
    <scope>NUCLEOTIDE SEQUENCE [LARGE SCALE GENOMIC DNA]</scope>
    <source>
        <strain evidence="2 3">Y35</strain>
    </source>
</reference>
<evidence type="ECO:0000313" key="2">
    <source>
        <dbReference type="EMBL" id="MXV20287.1"/>
    </source>
</evidence>
<comment type="caution">
    <text evidence="2">The sequence shown here is derived from an EMBL/GenBank/DDBJ whole genome shotgun (WGS) entry which is preliminary data.</text>
</comment>
<dbReference type="AlphaFoldDB" id="A0A6I4YMS0"/>
<gene>
    <name evidence="2" type="ORF">GLX28_11640</name>
</gene>
<name>A0A6I4YMS0_9DEIO</name>
<feature type="region of interest" description="Disordered" evidence="1">
    <location>
        <begin position="34"/>
        <end position="61"/>
    </location>
</feature>
<evidence type="ECO:0000313" key="3">
    <source>
        <dbReference type="Proteomes" id="UP000430519"/>
    </source>
</evidence>
<protein>
    <submittedName>
        <fullName evidence="2">Uncharacterized protein</fullName>
    </submittedName>
</protein>
<sequence>MISPDHIADELNRRAPDARAAQIPARTLLGILRQLGDPDPDAGLRRALQDPPRPAPRGLRA</sequence>
<evidence type="ECO:0000256" key="1">
    <source>
        <dbReference type="SAM" id="MobiDB-lite"/>
    </source>
</evidence>
<dbReference type="RefSeq" id="WP_160979667.1">
    <property type="nucleotide sequence ID" value="NZ_WVHK01000040.1"/>
</dbReference>
<proteinExistence type="predicted"/>
<keyword evidence="3" id="KW-1185">Reference proteome</keyword>